<dbReference type="AlphaFoldDB" id="A0A5N0VF10"/>
<proteinExistence type="predicted"/>
<name>A0A5N0VF10_9PSEU</name>
<dbReference type="Pfam" id="PF24696">
    <property type="entry name" value="UGSC"/>
    <property type="match status" value="1"/>
</dbReference>
<dbReference type="EMBL" id="VMNW02000008">
    <property type="protein sequence ID" value="KAA9163993.1"/>
    <property type="molecule type" value="Genomic_DNA"/>
</dbReference>
<accession>A0A5N0VF10</accession>
<comment type="caution">
    <text evidence="2">The sequence shown here is derived from an EMBL/GenBank/DDBJ whole genome shotgun (WGS) entry which is preliminary data.</text>
</comment>
<evidence type="ECO:0000313" key="2">
    <source>
        <dbReference type="EMBL" id="KAA9163993.1"/>
    </source>
</evidence>
<dbReference type="Proteomes" id="UP000319769">
    <property type="component" value="Unassembled WGS sequence"/>
</dbReference>
<feature type="domain" description="UGSC-like" evidence="1">
    <location>
        <begin position="1"/>
        <end position="56"/>
    </location>
</feature>
<dbReference type="InterPro" id="IPR057767">
    <property type="entry name" value="UGSC-like_dom"/>
</dbReference>
<sequence>MTTTSFNGLAKIEATALGLPEIQICAVPHPLGAGLPEDQVRAKAEAAVATLVKLITGQE</sequence>
<keyword evidence="3" id="KW-1185">Reference proteome</keyword>
<reference evidence="2" key="1">
    <citation type="submission" date="2019-09" db="EMBL/GenBank/DDBJ databases">
        <authorList>
            <person name="Teo W.F.A."/>
            <person name="Duangmal K."/>
        </authorList>
    </citation>
    <scope>NUCLEOTIDE SEQUENCE [LARGE SCALE GENOMIC DNA]</scope>
    <source>
        <strain evidence="2">K81G1</strain>
    </source>
</reference>
<protein>
    <recommendedName>
        <fullName evidence="1">UGSC-like domain-containing protein</fullName>
    </recommendedName>
</protein>
<organism evidence="2 3">
    <name type="scientific">Amycolatopsis acidicola</name>
    <dbReference type="NCBI Taxonomy" id="2596893"/>
    <lineage>
        <taxon>Bacteria</taxon>
        <taxon>Bacillati</taxon>
        <taxon>Actinomycetota</taxon>
        <taxon>Actinomycetes</taxon>
        <taxon>Pseudonocardiales</taxon>
        <taxon>Pseudonocardiaceae</taxon>
        <taxon>Amycolatopsis</taxon>
    </lineage>
</organism>
<evidence type="ECO:0000313" key="3">
    <source>
        <dbReference type="Proteomes" id="UP000319769"/>
    </source>
</evidence>
<evidence type="ECO:0000259" key="1">
    <source>
        <dbReference type="Pfam" id="PF24696"/>
    </source>
</evidence>
<gene>
    <name evidence="2" type="ORF">FPZ12_008185</name>
</gene>